<protein>
    <recommendedName>
        <fullName evidence="3">Helix-turn-helix domain-containing protein</fullName>
    </recommendedName>
</protein>
<dbReference type="Proteomes" id="UP001597413">
    <property type="component" value="Unassembled WGS sequence"/>
</dbReference>
<accession>A0ABW5A7W8</accession>
<proteinExistence type="predicted"/>
<evidence type="ECO:0000313" key="1">
    <source>
        <dbReference type="EMBL" id="MFD2173636.1"/>
    </source>
</evidence>
<comment type="caution">
    <text evidence="1">The sequence shown here is derived from an EMBL/GenBank/DDBJ whole genome shotgun (WGS) entry which is preliminary data.</text>
</comment>
<keyword evidence="2" id="KW-1185">Reference proteome</keyword>
<dbReference type="EMBL" id="JBHUIX010000005">
    <property type="protein sequence ID" value="MFD2173636.1"/>
    <property type="molecule type" value="Genomic_DNA"/>
</dbReference>
<name>A0ABW5A7W8_9RHOB</name>
<reference evidence="2" key="1">
    <citation type="journal article" date="2019" name="Int. J. Syst. Evol. Microbiol.">
        <title>The Global Catalogue of Microorganisms (GCM) 10K type strain sequencing project: providing services to taxonomists for standard genome sequencing and annotation.</title>
        <authorList>
            <consortium name="The Broad Institute Genomics Platform"/>
            <consortium name="The Broad Institute Genome Sequencing Center for Infectious Disease"/>
            <person name="Wu L."/>
            <person name="Ma J."/>
        </authorList>
    </citation>
    <scope>NUCLEOTIDE SEQUENCE [LARGE SCALE GENOMIC DNA]</scope>
    <source>
        <strain evidence="2">CCUG 55131</strain>
    </source>
</reference>
<evidence type="ECO:0008006" key="3">
    <source>
        <dbReference type="Google" id="ProtNLM"/>
    </source>
</evidence>
<evidence type="ECO:0000313" key="2">
    <source>
        <dbReference type="Proteomes" id="UP001597413"/>
    </source>
</evidence>
<dbReference type="RefSeq" id="WP_377388296.1">
    <property type="nucleotide sequence ID" value="NZ_JBHUIX010000005.1"/>
</dbReference>
<sequence>MREQAHDRWLRAVMHDRGLSPAARALATVLIADFLGTARAPDTDAFAKAICTSQRTARRALDQLAHAGWLTMPDRPKRGDPPCIILTERCAVLPFPGAAQTEQGPAT</sequence>
<organism evidence="1 2">
    <name type="scientific">Rhodobacter lacus</name>
    <dbReference type="NCBI Taxonomy" id="1641972"/>
    <lineage>
        <taxon>Bacteria</taxon>
        <taxon>Pseudomonadati</taxon>
        <taxon>Pseudomonadota</taxon>
        <taxon>Alphaproteobacteria</taxon>
        <taxon>Rhodobacterales</taxon>
        <taxon>Rhodobacter group</taxon>
        <taxon>Rhodobacter</taxon>
    </lineage>
</organism>
<gene>
    <name evidence="1" type="ORF">ACFSM0_05995</name>
</gene>